<dbReference type="Pfam" id="PF13962">
    <property type="entry name" value="PGG"/>
    <property type="match status" value="1"/>
</dbReference>
<dbReference type="EMBL" id="BSYR01000061">
    <property type="protein sequence ID" value="GMJ11230.1"/>
    <property type="molecule type" value="Genomic_DNA"/>
</dbReference>
<comment type="subcellular location">
    <subcellularLocation>
        <location evidence="1">Membrane</location>
        <topology evidence="1">Multi-pass membrane protein</topology>
    </subcellularLocation>
</comment>
<protein>
    <recommendedName>
        <fullName evidence="9">PGG domain-containing protein</fullName>
    </recommendedName>
</protein>
<comment type="caution">
    <text evidence="10">The sequence shown here is derived from an EMBL/GenBank/DDBJ whole genome shotgun (WGS) entry which is preliminary data.</text>
</comment>
<dbReference type="InterPro" id="IPR026961">
    <property type="entry name" value="PGG_dom"/>
</dbReference>
<dbReference type="Proteomes" id="UP001165190">
    <property type="component" value="Unassembled WGS sequence"/>
</dbReference>
<evidence type="ECO:0000313" key="11">
    <source>
        <dbReference type="Proteomes" id="UP001165190"/>
    </source>
</evidence>
<feature type="repeat" description="ANK" evidence="7">
    <location>
        <begin position="70"/>
        <end position="92"/>
    </location>
</feature>
<gene>
    <name evidence="10" type="ORF">HRI_004792200</name>
</gene>
<evidence type="ECO:0000256" key="1">
    <source>
        <dbReference type="ARBA" id="ARBA00004141"/>
    </source>
</evidence>
<evidence type="ECO:0000256" key="8">
    <source>
        <dbReference type="SAM" id="Phobius"/>
    </source>
</evidence>
<dbReference type="InterPro" id="IPR036770">
    <property type="entry name" value="Ankyrin_rpt-contain_sf"/>
</dbReference>
<feature type="transmembrane region" description="Helical" evidence="8">
    <location>
        <begin position="613"/>
        <end position="633"/>
    </location>
</feature>
<organism evidence="10 11">
    <name type="scientific">Hibiscus trionum</name>
    <name type="common">Flower of an hour</name>
    <dbReference type="NCBI Taxonomy" id="183268"/>
    <lineage>
        <taxon>Eukaryota</taxon>
        <taxon>Viridiplantae</taxon>
        <taxon>Streptophyta</taxon>
        <taxon>Embryophyta</taxon>
        <taxon>Tracheophyta</taxon>
        <taxon>Spermatophyta</taxon>
        <taxon>Magnoliopsida</taxon>
        <taxon>eudicotyledons</taxon>
        <taxon>Gunneridae</taxon>
        <taxon>Pentapetalae</taxon>
        <taxon>rosids</taxon>
        <taxon>malvids</taxon>
        <taxon>Malvales</taxon>
        <taxon>Malvaceae</taxon>
        <taxon>Malvoideae</taxon>
        <taxon>Hibiscus</taxon>
    </lineage>
</organism>
<keyword evidence="2 8" id="KW-0812">Transmembrane</keyword>
<feature type="repeat" description="ANK" evidence="7">
    <location>
        <begin position="340"/>
        <end position="376"/>
    </location>
</feature>
<dbReference type="PROSITE" id="PS50297">
    <property type="entry name" value="ANK_REP_REGION"/>
    <property type="match status" value="2"/>
</dbReference>
<feature type="transmembrane region" description="Helical" evidence="8">
    <location>
        <begin position="587"/>
        <end position="607"/>
    </location>
</feature>
<dbReference type="PANTHER" id="PTHR24186">
    <property type="entry name" value="PROTEIN PHOSPHATASE 1 REGULATORY SUBUNIT"/>
    <property type="match status" value="1"/>
</dbReference>
<name>A0A9W7MTS8_HIBTR</name>
<keyword evidence="11" id="KW-1185">Reference proteome</keyword>
<sequence>MDPKLYQAVIKGDIASMKELQSSDSTVLFQVTQKGDNILHVAAKYDANQIAQEMVKLPRSGQLVDQKNSKGDTPLHVAAKMGSFKTCQVLVNFAKSTSGEIEAGEKMIRMVNLHKDTALHDAVRNGYNQIVELLIGEDPGLTLLTNDAGESPLFIALDRRHVEIAQRILDVAADFSIEGRNNMNVLHVAVIRSKHEVITFVDYLWEIVTSRRVLTESSIKYGLKAVSVLVCGIRKVWGASNNLDYKNLVERLMSNGKNRSALSETDASGWTPLHYAVHYGALDIFELFSKYIYNENCSAAHITDGKGRSVVHIAAREGEVVILERLSDLVPEIWDLQDNQGQTALHLAVASKMLDSVRFILRSYLSYNELINQQDNEGNTALHLAVIEGDCDNIFDFLIKDSRVDKTVANSAGYTIMDILLLQDHGYDYKKWITLNAAINGGLESLELAINKNGRKRRPTETRKIDQTTQPETKFEPAIDAEVVGGHGLKYLNYNQLKEIGNTNALVATLVATVSFAAGITMPGGNKSDGPDEGMPNLGGLSAFRVSVMANVIAFALSTLSMAFHYYSSYMEKLNRLALYTNLSTMLLINAIVAMGMSFSSGTYAVLSPTSGLANAVLAIAGCTVFVFISVVLKY</sequence>
<dbReference type="SUPFAM" id="SSF48403">
    <property type="entry name" value="Ankyrin repeat"/>
    <property type="match status" value="1"/>
</dbReference>
<dbReference type="AlphaFoldDB" id="A0A9W7MTS8"/>
<keyword evidence="5 7" id="KW-0040">ANK repeat</keyword>
<dbReference type="GO" id="GO:0005886">
    <property type="term" value="C:plasma membrane"/>
    <property type="evidence" value="ECO:0007669"/>
    <property type="project" value="TreeGrafter"/>
</dbReference>
<dbReference type="Pfam" id="PF13637">
    <property type="entry name" value="Ank_4"/>
    <property type="match status" value="1"/>
</dbReference>
<evidence type="ECO:0000256" key="3">
    <source>
        <dbReference type="ARBA" id="ARBA00022737"/>
    </source>
</evidence>
<dbReference type="SMART" id="SM00248">
    <property type="entry name" value="ANK"/>
    <property type="match status" value="8"/>
</dbReference>
<reference evidence="10" key="1">
    <citation type="submission" date="2023-05" db="EMBL/GenBank/DDBJ databases">
        <title>Genome and transcriptome analyses reveal genes involved in the formation of fine ridges on petal epidermal cells in Hibiscus trionum.</title>
        <authorList>
            <person name="Koshimizu S."/>
            <person name="Masuda S."/>
            <person name="Ishii T."/>
            <person name="Shirasu K."/>
            <person name="Hoshino A."/>
            <person name="Arita M."/>
        </authorList>
    </citation>
    <scope>NUCLEOTIDE SEQUENCE</scope>
    <source>
        <strain evidence="10">Hamamatsu line</strain>
    </source>
</reference>
<feature type="transmembrane region" description="Helical" evidence="8">
    <location>
        <begin position="544"/>
        <end position="567"/>
    </location>
</feature>
<evidence type="ECO:0000256" key="6">
    <source>
        <dbReference type="ARBA" id="ARBA00023136"/>
    </source>
</evidence>
<dbReference type="OrthoDB" id="1847170at2759"/>
<evidence type="ECO:0000256" key="5">
    <source>
        <dbReference type="ARBA" id="ARBA00023043"/>
    </source>
</evidence>
<proteinExistence type="predicted"/>
<dbReference type="Gene3D" id="1.25.40.20">
    <property type="entry name" value="Ankyrin repeat-containing domain"/>
    <property type="match status" value="2"/>
</dbReference>
<dbReference type="Pfam" id="PF12796">
    <property type="entry name" value="Ank_2"/>
    <property type="match status" value="2"/>
</dbReference>
<feature type="transmembrane region" description="Helical" evidence="8">
    <location>
        <begin position="505"/>
        <end position="524"/>
    </location>
</feature>
<dbReference type="PROSITE" id="PS50088">
    <property type="entry name" value="ANK_REPEAT"/>
    <property type="match status" value="4"/>
</dbReference>
<feature type="repeat" description="ANK" evidence="7">
    <location>
        <begin position="148"/>
        <end position="180"/>
    </location>
</feature>
<dbReference type="PANTHER" id="PTHR24186:SF50">
    <property type="entry name" value="ANKYRIN REPEAT-CONTAINING PROTEIN ITN1-LIKE ISOFORM X1"/>
    <property type="match status" value="1"/>
</dbReference>
<accession>A0A9W7MTS8</accession>
<feature type="repeat" description="ANK" evidence="7">
    <location>
        <begin position="377"/>
        <end position="400"/>
    </location>
</feature>
<evidence type="ECO:0000256" key="2">
    <source>
        <dbReference type="ARBA" id="ARBA00022692"/>
    </source>
</evidence>
<evidence type="ECO:0000256" key="7">
    <source>
        <dbReference type="PROSITE-ProRule" id="PRU00023"/>
    </source>
</evidence>
<evidence type="ECO:0000256" key="4">
    <source>
        <dbReference type="ARBA" id="ARBA00022989"/>
    </source>
</evidence>
<evidence type="ECO:0000313" key="10">
    <source>
        <dbReference type="EMBL" id="GMJ11230.1"/>
    </source>
</evidence>
<feature type="domain" description="PGG" evidence="9">
    <location>
        <begin position="496"/>
        <end position="606"/>
    </location>
</feature>
<keyword evidence="3" id="KW-0677">Repeat</keyword>
<keyword evidence="6 8" id="KW-0472">Membrane</keyword>
<dbReference type="InterPro" id="IPR002110">
    <property type="entry name" value="Ankyrin_rpt"/>
</dbReference>
<evidence type="ECO:0000259" key="9">
    <source>
        <dbReference type="Pfam" id="PF13962"/>
    </source>
</evidence>
<keyword evidence="4 8" id="KW-1133">Transmembrane helix</keyword>